<dbReference type="Gene3D" id="2.130.10.10">
    <property type="entry name" value="YVTN repeat-like/Quinoprotein amine dehydrogenase"/>
    <property type="match status" value="4"/>
</dbReference>
<proteinExistence type="predicted"/>
<dbReference type="InterPro" id="IPR019405">
    <property type="entry name" value="Lactonase_7-beta_prop"/>
</dbReference>
<evidence type="ECO:0000256" key="1">
    <source>
        <dbReference type="SAM" id="MobiDB-lite"/>
    </source>
</evidence>
<dbReference type="SUPFAM" id="SSF50969">
    <property type="entry name" value="YVTN repeat-like/Quinoprotein amine dehydrogenase"/>
    <property type="match status" value="1"/>
</dbReference>
<dbReference type="Pfam" id="PF10282">
    <property type="entry name" value="Lactonase"/>
    <property type="match status" value="1"/>
</dbReference>
<organism evidence="3 4">
    <name type="scientific">Vibrio porteresiae DSM 19223</name>
    <dbReference type="NCBI Taxonomy" id="1123496"/>
    <lineage>
        <taxon>Bacteria</taxon>
        <taxon>Pseudomonadati</taxon>
        <taxon>Pseudomonadota</taxon>
        <taxon>Gammaproteobacteria</taxon>
        <taxon>Vibrionales</taxon>
        <taxon>Vibrionaceae</taxon>
        <taxon>Vibrio</taxon>
    </lineage>
</organism>
<reference evidence="3 4" key="1">
    <citation type="submission" date="2023-11" db="EMBL/GenBank/DDBJ databases">
        <title>Plant-associative lifestyle of Vibrio porteresiae and its evolutionary dynamics.</title>
        <authorList>
            <person name="Rameshkumar N."/>
            <person name="Kirti K."/>
        </authorList>
    </citation>
    <scope>NUCLEOTIDE SEQUENCE [LARGE SCALE GENOMIC DNA]</scope>
    <source>
        <strain evidence="3 4">MSSRF30</strain>
    </source>
</reference>
<evidence type="ECO:0000313" key="4">
    <source>
        <dbReference type="Proteomes" id="UP001304071"/>
    </source>
</evidence>
<feature type="compositionally biased region" description="Low complexity" evidence="1">
    <location>
        <begin position="65"/>
        <end position="79"/>
    </location>
</feature>
<dbReference type="SMART" id="SM00736">
    <property type="entry name" value="CADG"/>
    <property type="match status" value="1"/>
</dbReference>
<dbReference type="Pfam" id="PF05345">
    <property type="entry name" value="He_PIG"/>
    <property type="match status" value="1"/>
</dbReference>
<feature type="region of interest" description="Disordered" evidence="1">
    <location>
        <begin position="32"/>
        <end position="95"/>
    </location>
</feature>
<feature type="region of interest" description="Disordered" evidence="1">
    <location>
        <begin position="721"/>
        <end position="740"/>
    </location>
</feature>
<name>A0ABZ0QGV3_9VIBR</name>
<feature type="compositionally biased region" description="Polar residues" evidence="1">
    <location>
        <begin position="81"/>
        <end position="95"/>
    </location>
</feature>
<protein>
    <submittedName>
        <fullName evidence="3">Beta-propeller fold lactonase family protein</fullName>
    </submittedName>
</protein>
<dbReference type="SUPFAM" id="SSF75011">
    <property type="entry name" value="3-carboxy-cis,cis-mucoante lactonizing enzyme"/>
    <property type="match status" value="1"/>
</dbReference>
<evidence type="ECO:0000259" key="2">
    <source>
        <dbReference type="SMART" id="SM00736"/>
    </source>
</evidence>
<dbReference type="InterPro" id="IPR013783">
    <property type="entry name" value="Ig-like_fold"/>
</dbReference>
<feature type="domain" description="Dystroglycan-type cadherin-like" evidence="2">
    <location>
        <begin position="1394"/>
        <end position="1483"/>
    </location>
</feature>
<feature type="compositionally biased region" description="Low complexity" evidence="1">
    <location>
        <begin position="32"/>
        <end position="47"/>
    </location>
</feature>
<sequence length="1726" mass="182149">MKGFPTESSLHAFMLEPRIVFDGDVAVTAAEVADSTTTSQVTSTDATESSSEVNSDTSVTSQAIDAGSTTTSDESSDNSAPEVSTTQDNIVSSGYSSEEIYDDTISEYLTDKVDSVVVSADGNYAYAVSYDHSVVTVFSIAEDGTIELVQNLHSSDLAESLTNGVNGVSRVQLSSDQSHLYVYSETNNSLLTFSRDSSSGELTYSGQTDLSATLNGRTIRDLQENNGYLYASVGSTIYAFQSSDNGVTFTVLDSETNGENGVKGIGGNTTINFSSDGSLLFASSSNGDAEVLSVFSVTDGTMTYLGSVTDLGDKHYIQSVAINEDASVIYLLNVNGATREVLTITKDTSSTTEHSYSLTKSEAVASDVSQLVLSEDGSTLFTFGRSVTAYSLNGDGTLSSNTAMDSSNAKLNGDITNLVHANGKILTVTANAFSIFQYQTAATIYTEGNDPVAILPNGLVSDSELDQLGDYNGATISISRAEAVENSNDSYSLLAGNGLTVDGNNVLLDGVVIGTWSASEAGASVTFTASVSQATAQMVLRQIAYTNTSDDPDAAGANVTMNVTVADGDGAQSTFNVTLNIIDVNDAPILTGSNTQTNYTSGDDYISLFSDVAIDTVEQGQLVWKAIITINGANDSDVLYVDGNVIKLTEFSGALSTVNGLVHQVMDNKDGSKTVVLFLNSDPQAAANTINSISYRTTTLTGEGSVSFNLQVVEQGNTSSETSINSSVTITPQPNENQPPVLTGNNPHLTYTENSGSQVLFNGVTVSDPEMDARNGGQGNYAGTIVSVVKDSTDTEGEITIVSNETYHYQGTLITKGDVVIATVESTDNGLIITFTDAYKTAPNATDVNQVLALIAYTNDANALAQTTDITLTITDSFGQDAPTWVTNVEFINTNDAPSTSLGDLYNQGLLSSITQFNQFENMTDITESVMSQSGNRLFVADNEGHIAVYAMDSSSGQLSYLSTFTRDSAAETLLTNEDGSQLFVVTTKTGEYGSRYSEITVYTSDSQGALTAQQVVAIDINTFSAYEPMRQFILSDNGDYFIFRSSFDLYVYQVDSSTGTLSNVVNYSNNSAEPYASQVNTLAVAGDYLFVTTRTSTPSLIAYKFDESGMHWIGYVQNGSIDANGATIEISRDVKELTVSSDGQSVYAATSNGIVQYYLNTNDGSFTAGGAAEVNNIVDIAISPNGGVVYVTTSEGALLRYATADGRLTLIESTSISDNTAHVQVTRDGHVLAGQTDFAYFGVTPYQPDMAIGATVTMMPTVEVTDPDSALSDSYAGFTFTLTSSDANLSADNLSLDSSSGFSASDGTITFNGETVATYAFTNGQWALTITGNVSQSQLNTLLHAVQYTVSADSTSGEKLTFTLTTADNEGAENSNSWTMTVVEAIEPPLVNFEQASISSEQGQAFQYQFAQDSVTDPQDLALTWQIAGLPDGVSFDATTHTLSGTPTQVGNYSITVTVTNSGGMSTTFSFVLAVSAASEPSTPTDPSTPSDPNSPEQPDGNNSASNERFTHIHDFSAQEPFASEPMMGAGMNGVNSAPQAQSLIANGDAPQVNSVSVSELFNAALNTVSASTVSTTELWWQELQQNDGSANSELSASEEDGSRVQRDLFELPALSGLKVVNVTGENGQPLPDGISYNAQTGVLTVDSEAANRLSNPTITVTTQDANGQVKELTLPIQSVPVDSQSVQASMQHTVSEQMTLGQQTQQVSQQAMAVENQRLLAELS</sequence>
<gene>
    <name evidence="3" type="ORF">R8Z52_22375</name>
</gene>
<feature type="compositionally biased region" description="Low complexity" evidence="1">
    <location>
        <begin position="1479"/>
        <end position="1498"/>
    </location>
</feature>
<dbReference type="InterPro" id="IPR006644">
    <property type="entry name" value="Cadg"/>
</dbReference>
<dbReference type="EMBL" id="CP138204">
    <property type="protein sequence ID" value="WPC75670.1"/>
    <property type="molecule type" value="Genomic_DNA"/>
</dbReference>
<dbReference type="InterPro" id="IPR015943">
    <property type="entry name" value="WD40/YVTN_repeat-like_dom_sf"/>
</dbReference>
<keyword evidence="4" id="KW-1185">Reference proteome</keyword>
<dbReference type="RefSeq" id="WP_261897650.1">
    <property type="nucleotide sequence ID" value="NZ_AP024896.1"/>
</dbReference>
<accession>A0ABZ0QGV3</accession>
<dbReference type="Proteomes" id="UP001304071">
    <property type="component" value="Chromosome 2"/>
</dbReference>
<feature type="region of interest" description="Disordered" evidence="1">
    <location>
        <begin position="1479"/>
        <end position="1509"/>
    </location>
</feature>
<dbReference type="InterPro" id="IPR015919">
    <property type="entry name" value="Cadherin-like_sf"/>
</dbReference>
<dbReference type="Gene3D" id="2.60.40.10">
    <property type="entry name" value="Immunoglobulins"/>
    <property type="match status" value="1"/>
</dbReference>
<dbReference type="InterPro" id="IPR011044">
    <property type="entry name" value="Quino_amine_DH_bsu"/>
</dbReference>
<dbReference type="SUPFAM" id="SSF49313">
    <property type="entry name" value="Cadherin-like"/>
    <property type="match status" value="1"/>
</dbReference>
<evidence type="ECO:0000313" key="3">
    <source>
        <dbReference type="EMBL" id="WPC75670.1"/>
    </source>
</evidence>
<feature type="compositionally biased region" description="Polar residues" evidence="1">
    <location>
        <begin position="48"/>
        <end position="63"/>
    </location>
</feature>